<dbReference type="AlphaFoldDB" id="A0A371CLP5"/>
<feature type="region of interest" description="Disordered" evidence="1">
    <location>
        <begin position="193"/>
        <end position="285"/>
    </location>
</feature>
<keyword evidence="3" id="KW-1185">Reference proteome</keyword>
<accession>A0A371CLP5</accession>
<feature type="compositionally biased region" description="Basic and acidic residues" evidence="1">
    <location>
        <begin position="1"/>
        <end position="12"/>
    </location>
</feature>
<feature type="compositionally biased region" description="Low complexity" evidence="1">
    <location>
        <begin position="269"/>
        <end position="282"/>
    </location>
</feature>
<feature type="region of interest" description="Disordered" evidence="1">
    <location>
        <begin position="1"/>
        <end position="66"/>
    </location>
</feature>
<dbReference type="OrthoDB" id="2766405at2759"/>
<feature type="compositionally biased region" description="Basic and acidic residues" evidence="1">
    <location>
        <begin position="222"/>
        <end position="240"/>
    </location>
</feature>
<sequence length="361" mass="38734">MSRDKVSLRKPENTQSLRHRQVPANSTLPKPHLCYTLQRASSMAKSSKRGRKRKSPRSPLPGLSPLGLDLDDCIDGVMTGVEAHEDMNHPSTTRASPFDLGSPIAVGYEDDGMEISPIMGPAGMLDDASPAANSPLIAISPLWNAIATEDENSPPLLSPVHGGTISPIYGIGLQDEHPFEPANTPELAKIPERAHPPERAPPPEQAPPPERAHPPEQAPPPERAHPPERAPPPERAHPPERAGSAHRPPVGGHYTTRSIHPAATVQSPTSATAAGNATSSIAPRPRISDANASHALNGTVLLNEQSARHLGYLQVDRGAWSSALEAAQGYRMHCATIDWGQWCLYNDALESIAEARIRNVE</sequence>
<dbReference type="EMBL" id="KZ857520">
    <property type="protein sequence ID" value="RDX41202.1"/>
    <property type="molecule type" value="Genomic_DNA"/>
</dbReference>
<name>A0A371CLP5_9APHY</name>
<feature type="compositionally biased region" description="Pro residues" evidence="1">
    <location>
        <begin position="199"/>
        <end position="209"/>
    </location>
</feature>
<evidence type="ECO:0000313" key="3">
    <source>
        <dbReference type="Proteomes" id="UP000256964"/>
    </source>
</evidence>
<evidence type="ECO:0000256" key="1">
    <source>
        <dbReference type="SAM" id="MobiDB-lite"/>
    </source>
</evidence>
<proteinExistence type="predicted"/>
<gene>
    <name evidence="2" type="ORF">OH76DRAFT_1489694</name>
</gene>
<dbReference type="Proteomes" id="UP000256964">
    <property type="component" value="Unassembled WGS sequence"/>
</dbReference>
<organism evidence="2 3">
    <name type="scientific">Lentinus brumalis</name>
    <dbReference type="NCBI Taxonomy" id="2498619"/>
    <lineage>
        <taxon>Eukaryota</taxon>
        <taxon>Fungi</taxon>
        <taxon>Dikarya</taxon>
        <taxon>Basidiomycota</taxon>
        <taxon>Agaricomycotina</taxon>
        <taxon>Agaricomycetes</taxon>
        <taxon>Polyporales</taxon>
        <taxon>Polyporaceae</taxon>
        <taxon>Lentinus</taxon>
    </lineage>
</organism>
<protein>
    <submittedName>
        <fullName evidence="2">Uncharacterized protein</fullName>
    </submittedName>
</protein>
<feature type="compositionally biased region" description="Basic residues" evidence="1">
    <location>
        <begin position="46"/>
        <end position="56"/>
    </location>
</feature>
<evidence type="ECO:0000313" key="2">
    <source>
        <dbReference type="EMBL" id="RDX41202.1"/>
    </source>
</evidence>
<reference evidence="2 3" key="1">
    <citation type="journal article" date="2018" name="Biotechnol. Biofuels">
        <title>Integrative visual omics of the white-rot fungus Polyporus brumalis exposes the biotechnological potential of its oxidative enzymes for delignifying raw plant biomass.</title>
        <authorList>
            <person name="Miyauchi S."/>
            <person name="Rancon A."/>
            <person name="Drula E."/>
            <person name="Hage H."/>
            <person name="Chaduli D."/>
            <person name="Favel A."/>
            <person name="Grisel S."/>
            <person name="Henrissat B."/>
            <person name="Herpoel-Gimbert I."/>
            <person name="Ruiz-Duenas F.J."/>
            <person name="Chevret D."/>
            <person name="Hainaut M."/>
            <person name="Lin J."/>
            <person name="Wang M."/>
            <person name="Pangilinan J."/>
            <person name="Lipzen A."/>
            <person name="Lesage-Meessen L."/>
            <person name="Navarro D."/>
            <person name="Riley R."/>
            <person name="Grigoriev I.V."/>
            <person name="Zhou S."/>
            <person name="Raouche S."/>
            <person name="Rosso M.N."/>
        </authorList>
    </citation>
    <scope>NUCLEOTIDE SEQUENCE [LARGE SCALE GENOMIC DNA]</scope>
    <source>
        <strain evidence="2 3">BRFM 1820</strain>
    </source>
</reference>